<evidence type="ECO:0000313" key="7">
    <source>
        <dbReference type="EMBL" id="KIF54311.1"/>
    </source>
</evidence>
<organism evidence="7 8">
    <name type="scientific">Vibrio owensii CAIM 1854 = LMG 25443</name>
    <dbReference type="NCBI Taxonomy" id="1229493"/>
    <lineage>
        <taxon>Bacteria</taxon>
        <taxon>Pseudomonadati</taxon>
        <taxon>Pseudomonadota</taxon>
        <taxon>Gammaproteobacteria</taxon>
        <taxon>Vibrionales</taxon>
        <taxon>Vibrionaceae</taxon>
        <taxon>Vibrio</taxon>
    </lineage>
</organism>
<dbReference type="EMBL" id="JPRD01000008">
    <property type="protein sequence ID" value="KIF54311.1"/>
    <property type="molecule type" value="Genomic_DNA"/>
</dbReference>
<dbReference type="GO" id="GO:0030170">
    <property type="term" value="F:pyridoxal phosphate binding"/>
    <property type="evidence" value="ECO:0007669"/>
    <property type="project" value="InterPro"/>
</dbReference>
<dbReference type="InterPro" id="IPR015424">
    <property type="entry name" value="PyrdxlP-dep_Trfase"/>
</dbReference>
<dbReference type="GO" id="GO:0047804">
    <property type="term" value="F:cysteine-S-conjugate beta-lyase activity"/>
    <property type="evidence" value="ECO:0007669"/>
    <property type="project" value="UniProtKB-EC"/>
</dbReference>
<reference evidence="7 8" key="1">
    <citation type="submission" date="2014-07" db="EMBL/GenBank/DDBJ databases">
        <title>Unique and conserved regions in Vibrio harveyi and related species in comparison with the shrimp pathogen Vibrio harveyi CAIM 1792.</title>
        <authorList>
            <person name="Espinoza-Valles I."/>
            <person name="Vora G."/>
            <person name="Leekitcharoenphon P."/>
            <person name="Ussery D."/>
            <person name="Hoj L."/>
            <person name="Gomez-Gil B."/>
        </authorList>
    </citation>
    <scope>NUCLEOTIDE SEQUENCE [LARGE SCALE GENOMIC DNA]</scope>
    <source>
        <strain evidence="8">CAIM 1854 / LMG 25443</strain>
    </source>
</reference>
<dbReference type="Pfam" id="PF00155">
    <property type="entry name" value="Aminotran_1_2"/>
    <property type="match status" value="1"/>
</dbReference>
<dbReference type="GO" id="GO:0008483">
    <property type="term" value="F:transaminase activity"/>
    <property type="evidence" value="ECO:0007669"/>
    <property type="project" value="UniProtKB-KW"/>
</dbReference>
<evidence type="ECO:0000259" key="6">
    <source>
        <dbReference type="Pfam" id="PF00155"/>
    </source>
</evidence>
<dbReference type="Gene3D" id="3.90.1150.10">
    <property type="entry name" value="Aspartate Aminotransferase, domain 1"/>
    <property type="match status" value="1"/>
</dbReference>
<evidence type="ECO:0000256" key="2">
    <source>
        <dbReference type="ARBA" id="ARBA00012224"/>
    </source>
</evidence>
<name>A0A0C1ZMP9_9VIBR</name>
<dbReference type="Gene3D" id="3.40.640.10">
    <property type="entry name" value="Type I PLP-dependent aspartate aminotransferase-like (Major domain)"/>
    <property type="match status" value="1"/>
</dbReference>
<dbReference type="RefSeq" id="WP_020197497.1">
    <property type="nucleotide sequence ID" value="NZ_BAOH01000121.1"/>
</dbReference>
<comment type="caution">
    <text evidence="7">The sequence shown here is derived from an EMBL/GenBank/DDBJ whole genome shotgun (WGS) entry which is preliminary data.</text>
</comment>
<sequence length="395" mass="44785">MTTNSYNFTTTLDRKNSFAAKTNHQIVKDFLGVNYYDDTISLWGADMDFECAPAITRALTNRAMQGTLGYTQQTEPYYNSVINWYGRRHNMSIEQDWIVYSAGTVSAVRNVIRAFSKEGEGVIIQPPVYYPFQLQIQETNREVVRNHLIKDQNNQYSIDLVDFEEKCKDPNNKIFIYCNPHNPTGNIWSAEVTQSLLKICADNDVLFFSDEIHADLIRKDSSFTSALNLEHSENSIIATAVNKTFNVAGLHITNLVIKNASHRETLNNYTGKVGMSPFALDATIAAFNEEEQWVEEVNNVIDTNLALMASFIEQRIPKSQFYVPEATYLAWLDFSEFGLEEADLLNLLADEAHLVLEGGSMFGEMGRGFIRMNVACPTAVIEEALERLERVFASR</sequence>
<comment type="cofactor">
    <cofactor evidence="1">
        <name>pyridoxal 5'-phosphate</name>
        <dbReference type="ChEBI" id="CHEBI:597326"/>
    </cofactor>
</comment>
<keyword evidence="4" id="KW-0456">Lyase</keyword>
<evidence type="ECO:0000256" key="4">
    <source>
        <dbReference type="ARBA" id="ARBA00023239"/>
    </source>
</evidence>
<evidence type="ECO:0000313" key="8">
    <source>
        <dbReference type="Proteomes" id="UP000031586"/>
    </source>
</evidence>
<dbReference type="InterPro" id="IPR027619">
    <property type="entry name" value="C-S_lyase_PatB-like"/>
</dbReference>
<keyword evidence="7" id="KW-0032">Aminotransferase</keyword>
<dbReference type="CDD" id="cd00609">
    <property type="entry name" value="AAT_like"/>
    <property type="match status" value="1"/>
</dbReference>
<dbReference type="EC" id="4.4.1.13" evidence="2"/>
<dbReference type="InterPro" id="IPR004839">
    <property type="entry name" value="Aminotransferase_I/II_large"/>
</dbReference>
<dbReference type="PANTHER" id="PTHR43525">
    <property type="entry name" value="PROTEIN MALY"/>
    <property type="match status" value="1"/>
</dbReference>
<dbReference type="InterPro" id="IPR015422">
    <property type="entry name" value="PyrdxlP-dep_Trfase_small"/>
</dbReference>
<dbReference type="NCBIfam" id="TIGR04350">
    <property type="entry name" value="C_S_lyase_PatB"/>
    <property type="match status" value="1"/>
</dbReference>
<evidence type="ECO:0000256" key="5">
    <source>
        <dbReference type="ARBA" id="ARBA00037974"/>
    </source>
</evidence>
<evidence type="ECO:0000256" key="1">
    <source>
        <dbReference type="ARBA" id="ARBA00001933"/>
    </source>
</evidence>
<keyword evidence="3" id="KW-0663">Pyridoxal phosphate</keyword>
<gene>
    <name evidence="7" type="ORF">H735_04500</name>
</gene>
<feature type="domain" description="Aminotransferase class I/classII large" evidence="6">
    <location>
        <begin position="46"/>
        <end position="388"/>
    </location>
</feature>
<dbReference type="AlphaFoldDB" id="A0A0C1ZMP9"/>
<dbReference type="PANTHER" id="PTHR43525:SF1">
    <property type="entry name" value="PROTEIN MALY"/>
    <property type="match status" value="1"/>
</dbReference>
<dbReference type="InterPro" id="IPR051798">
    <property type="entry name" value="Class-II_PLP-Dep_Aminotrans"/>
</dbReference>
<dbReference type="Proteomes" id="UP000031586">
    <property type="component" value="Unassembled WGS sequence"/>
</dbReference>
<keyword evidence="7" id="KW-0808">Transferase</keyword>
<protein>
    <recommendedName>
        <fullName evidence="2">cysteine-S-conjugate beta-lyase</fullName>
        <ecNumber evidence="2">4.4.1.13</ecNumber>
    </recommendedName>
</protein>
<accession>A0A0C1ZMP9</accession>
<comment type="similarity">
    <text evidence="5">Belongs to the class-II pyridoxal-phosphate-dependent aminotransferase family. MalY/PatB cystathionine beta-lyase subfamily.</text>
</comment>
<dbReference type="SUPFAM" id="SSF53383">
    <property type="entry name" value="PLP-dependent transferases"/>
    <property type="match status" value="1"/>
</dbReference>
<dbReference type="InterPro" id="IPR015421">
    <property type="entry name" value="PyrdxlP-dep_Trfase_major"/>
</dbReference>
<proteinExistence type="inferred from homology"/>
<dbReference type="PATRIC" id="fig|1229493.5.peg.5827"/>
<evidence type="ECO:0000256" key="3">
    <source>
        <dbReference type="ARBA" id="ARBA00022898"/>
    </source>
</evidence>